<dbReference type="EC" id="3.5.1.3" evidence="4"/>
<dbReference type="SUPFAM" id="SSF56317">
    <property type="entry name" value="Carbon-nitrogen hydrolase"/>
    <property type="match status" value="1"/>
</dbReference>
<dbReference type="GO" id="GO:0006107">
    <property type="term" value="P:oxaloacetate metabolic process"/>
    <property type="evidence" value="ECO:0007669"/>
    <property type="project" value="TreeGrafter"/>
</dbReference>
<evidence type="ECO:0000259" key="7">
    <source>
        <dbReference type="PROSITE" id="PS50263"/>
    </source>
</evidence>
<evidence type="ECO:0000256" key="2">
    <source>
        <dbReference type="ARBA" id="ARBA00022801"/>
    </source>
</evidence>
<dbReference type="GO" id="GO:0006541">
    <property type="term" value="P:glutamine metabolic process"/>
    <property type="evidence" value="ECO:0007669"/>
    <property type="project" value="TreeGrafter"/>
</dbReference>
<evidence type="ECO:0000256" key="4">
    <source>
        <dbReference type="ARBA" id="ARBA00039118"/>
    </source>
</evidence>
<comment type="catalytic activity">
    <reaction evidence="3">
        <text>2-oxoglutaramate + H2O = 2-oxoglutarate + NH4(+)</text>
        <dbReference type="Rhea" id="RHEA:32963"/>
        <dbReference type="ChEBI" id="CHEBI:15377"/>
        <dbReference type="ChEBI" id="CHEBI:16769"/>
        <dbReference type="ChEBI" id="CHEBI:16810"/>
        <dbReference type="ChEBI" id="CHEBI:28938"/>
        <dbReference type="EC" id="3.5.1.3"/>
    </reaction>
    <physiologicalReaction direction="left-to-right" evidence="3">
        <dbReference type="Rhea" id="RHEA:32964"/>
    </physiologicalReaction>
</comment>
<dbReference type="FunFam" id="3.60.110.10:FF:000002">
    <property type="entry name" value="Nitrilase family member 2"/>
    <property type="match status" value="1"/>
</dbReference>
<dbReference type="GO" id="GO:0006528">
    <property type="term" value="P:asparagine metabolic process"/>
    <property type="evidence" value="ECO:0007669"/>
    <property type="project" value="TreeGrafter"/>
</dbReference>
<dbReference type="Gene3D" id="3.60.110.10">
    <property type="entry name" value="Carbon-nitrogen hydrolase"/>
    <property type="match status" value="1"/>
</dbReference>
<evidence type="ECO:0000256" key="6">
    <source>
        <dbReference type="ARBA" id="ARBA00048745"/>
    </source>
</evidence>
<dbReference type="InterPro" id="IPR036526">
    <property type="entry name" value="C-N_Hydrolase_sf"/>
</dbReference>
<comment type="similarity">
    <text evidence="1">Belongs to the carbon-nitrogen hydrolase superfamily. NIT1/NIT2 family.</text>
</comment>
<comment type="catalytic activity">
    <reaction evidence="6">
        <text>2-oxosuccinamate + H2O = oxaloacetate + NH4(+)</text>
        <dbReference type="Rhea" id="RHEA:59412"/>
        <dbReference type="ChEBI" id="CHEBI:15377"/>
        <dbReference type="ChEBI" id="CHEBI:16452"/>
        <dbReference type="ChEBI" id="CHEBI:28938"/>
        <dbReference type="ChEBI" id="CHEBI:57735"/>
        <dbReference type="EC" id="3.5.1.3"/>
    </reaction>
    <physiologicalReaction direction="left-to-right" evidence="6">
        <dbReference type="Rhea" id="RHEA:59413"/>
    </physiologicalReaction>
</comment>
<evidence type="ECO:0000256" key="3">
    <source>
        <dbReference type="ARBA" id="ARBA00036637"/>
    </source>
</evidence>
<keyword evidence="2" id="KW-0378">Hydrolase</keyword>
<dbReference type="GO" id="GO:0005739">
    <property type="term" value="C:mitochondrion"/>
    <property type="evidence" value="ECO:0007669"/>
    <property type="project" value="TreeGrafter"/>
</dbReference>
<name>A0A1B6LV30_9HEMI</name>
<evidence type="ECO:0000256" key="5">
    <source>
        <dbReference type="ARBA" id="ARBA00041576"/>
    </source>
</evidence>
<accession>A0A1B6LV30</accession>
<dbReference type="GO" id="GO:0050152">
    <property type="term" value="F:omega-amidase activity"/>
    <property type="evidence" value="ECO:0007669"/>
    <property type="project" value="UniProtKB-EC"/>
</dbReference>
<reference evidence="8" key="1">
    <citation type="submission" date="2015-11" db="EMBL/GenBank/DDBJ databases">
        <title>De novo transcriptome assembly of four potential Pierce s Disease insect vectors from Arizona vineyards.</title>
        <authorList>
            <person name="Tassone E.E."/>
        </authorList>
    </citation>
    <scope>NUCLEOTIDE SEQUENCE</scope>
</reference>
<organism evidence="8">
    <name type="scientific">Graphocephala atropunctata</name>
    <dbReference type="NCBI Taxonomy" id="36148"/>
    <lineage>
        <taxon>Eukaryota</taxon>
        <taxon>Metazoa</taxon>
        <taxon>Ecdysozoa</taxon>
        <taxon>Arthropoda</taxon>
        <taxon>Hexapoda</taxon>
        <taxon>Insecta</taxon>
        <taxon>Pterygota</taxon>
        <taxon>Neoptera</taxon>
        <taxon>Paraneoptera</taxon>
        <taxon>Hemiptera</taxon>
        <taxon>Auchenorrhyncha</taxon>
        <taxon>Membracoidea</taxon>
        <taxon>Cicadellidae</taxon>
        <taxon>Cicadellinae</taxon>
        <taxon>Cicadellini</taxon>
        <taxon>Graphocephala</taxon>
    </lineage>
</organism>
<proteinExistence type="inferred from homology"/>
<dbReference type="Pfam" id="PF00795">
    <property type="entry name" value="CN_hydrolase"/>
    <property type="match status" value="1"/>
</dbReference>
<feature type="domain" description="CN hydrolase" evidence="7">
    <location>
        <begin position="7"/>
        <end position="252"/>
    </location>
</feature>
<dbReference type="CDD" id="cd07572">
    <property type="entry name" value="nit"/>
    <property type="match status" value="1"/>
</dbReference>
<evidence type="ECO:0000256" key="1">
    <source>
        <dbReference type="ARBA" id="ARBA00010613"/>
    </source>
</evidence>
<dbReference type="EMBL" id="GEBQ01012445">
    <property type="protein sequence ID" value="JAT27532.1"/>
    <property type="molecule type" value="Transcribed_RNA"/>
</dbReference>
<dbReference type="AlphaFoldDB" id="A0A1B6LV30"/>
<dbReference type="PANTHER" id="PTHR23088:SF30">
    <property type="entry name" value="OMEGA-AMIDASE NIT2"/>
    <property type="match status" value="1"/>
</dbReference>
<dbReference type="InterPro" id="IPR003010">
    <property type="entry name" value="C-N_Hydrolase"/>
</dbReference>
<protein>
    <recommendedName>
        <fullName evidence="4">omega-amidase</fullName>
        <ecNumber evidence="4">3.5.1.3</ecNumber>
    </recommendedName>
    <alternativeName>
        <fullName evidence="5">Nitrilase homolog 2</fullName>
    </alternativeName>
</protein>
<dbReference type="PANTHER" id="PTHR23088">
    <property type="entry name" value="NITRILASE-RELATED"/>
    <property type="match status" value="1"/>
</dbReference>
<gene>
    <name evidence="8" type="ORF">g.3690</name>
</gene>
<dbReference type="InterPro" id="IPR045254">
    <property type="entry name" value="Nit1/2_C-N_Hydrolase"/>
</dbReference>
<evidence type="ECO:0000313" key="8">
    <source>
        <dbReference type="EMBL" id="JAT27532.1"/>
    </source>
</evidence>
<dbReference type="PROSITE" id="PS50263">
    <property type="entry name" value="CN_HYDROLASE"/>
    <property type="match status" value="1"/>
</dbReference>
<sequence length="282" mass="31759">MEKLKTLRIALVQMAVGEDLGENIQRAVKHIKDAKAKQSSLIVLPECFNSPYGTKHFPKYAEPIPTGGTSKALSEVAKDNEVFLVAGSVPEREGNKFYNTTTVWSPKGELICKHRKVHLFDIDIPGGIRFKESECLSPGNNLTTFNISNLKIGVGICYDLRFGELSRLYRKQGVDMLLYPGAFNMKTGPLHWELLLRARAVDEQVFVAGVSPAQDTEADYVAWGHSMVVDPWGKVLQQAEFKEESLIVDLDLTEIDNIRKQIPTFEQRREDLYDTVEVKSKM</sequence>